<dbReference type="RefSeq" id="WP_382383609.1">
    <property type="nucleotide sequence ID" value="NZ_JBHMEZ010000012.1"/>
</dbReference>
<dbReference type="EMBL" id="JBHMEZ010000012">
    <property type="protein sequence ID" value="MFB9054158.1"/>
    <property type="molecule type" value="Genomic_DNA"/>
</dbReference>
<sequence length="240" mass="27746">MAQKEHLHSKHISVRIMKCFVFKFVFILASLCAFLSCVDGDASLSKMVEDTKLENTSNYAIDTRAIPNDTIAFSNPSVTYVNGKYLLHNKPYLGIVFKVLKGYHVKTYSSVLDGKLHGTYRSFYANGNRYEVRTYNYGQSTGVHYGYWESNGKLKFEYHYINQKKEGTYKNWFENGDLANNYNYKDDRLYGLQRAWRLNGSLYRNFVVKNGVRYGLQKAKSCFELSNEKVIRQAGKADVN</sequence>
<gene>
    <name evidence="1" type="ORF">ACFFVB_13805</name>
</gene>
<comment type="caution">
    <text evidence="1">The sequence shown here is derived from an EMBL/GenBank/DDBJ whole genome shotgun (WGS) entry which is preliminary data.</text>
</comment>
<name>A0ABV5F4U1_9FLAO</name>
<keyword evidence="2" id="KW-1185">Reference proteome</keyword>
<proteinExistence type="predicted"/>
<accession>A0ABV5F4U1</accession>
<reference evidence="1 2" key="1">
    <citation type="submission" date="2024-09" db="EMBL/GenBank/DDBJ databases">
        <authorList>
            <person name="Sun Q."/>
            <person name="Mori K."/>
        </authorList>
    </citation>
    <scope>NUCLEOTIDE SEQUENCE [LARGE SCALE GENOMIC DNA]</scope>
    <source>
        <strain evidence="1 2">CECT 8286</strain>
    </source>
</reference>
<dbReference type="Proteomes" id="UP001589605">
    <property type="component" value="Unassembled WGS sequence"/>
</dbReference>
<evidence type="ECO:0000313" key="2">
    <source>
        <dbReference type="Proteomes" id="UP001589605"/>
    </source>
</evidence>
<protein>
    <submittedName>
        <fullName evidence="1">Toxin-antitoxin system YwqK family antitoxin</fullName>
    </submittedName>
</protein>
<dbReference type="SUPFAM" id="SSF82185">
    <property type="entry name" value="Histone H3 K4-specific methyltransferase SET7/9 N-terminal domain"/>
    <property type="match status" value="1"/>
</dbReference>
<organism evidence="1 2">
    <name type="scientific">Formosa undariae</name>
    <dbReference type="NCBI Taxonomy" id="1325436"/>
    <lineage>
        <taxon>Bacteria</taxon>
        <taxon>Pseudomonadati</taxon>
        <taxon>Bacteroidota</taxon>
        <taxon>Flavobacteriia</taxon>
        <taxon>Flavobacteriales</taxon>
        <taxon>Flavobacteriaceae</taxon>
        <taxon>Formosa</taxon>
    </lineage>
</organism>
<dbReference type="Gene3D" id="2.20.110.10">
    <property type="entry name" value="Histone H3 K4-specific methyltransferase SET7/9 N-terminal domain"/>
    <property type="match status" value="2"/>
</dbReference>
<evidence type="ECO:0000313" key="1">
    <source>
        <dbReference type="EMBL" id="MFB9054158.1"/>
    </source>
</evidence>